<dbReference type="InterPro" id="IPR016454">
    <property type="entry name" value="Cysteine_dSase"/>
</dbReference>
<evidence type="ECO:0000256" key="1">
    <source>
        <dbReference type="ARBA" id="ARBA00001933"/>
    </source>
</evidence>
<keyword evidence="3" id="KW-0808">Transferase</keyword>
<dbReference type="PIRSF" id="PIRSF005572">
    <property type="entry name" value="NifS"/>
    <property type="match status" value="1"/>
</dbReference>
<sequence>MIYLDYAANTPLDDRIKSQLHYWYSLSGNAQSKQMTQLNEIIAHSKNQIASYINGNSDSVYFTSGATESINLALLGSARYYQHSGNHIITFETEHSATLNACKQLELEGFQVSILPVKPNGAIDYQLLKEACNSNTILVSINHICNETGFIQDLKPLIELKNQLGFMLHIDCSQTVGKETFDARTTPADFITLSSHKCYGPSGIAALYIQPNRHVRPLIYGNDPIRPGTPSVGLIGMMGAAYEIAHQALKQDQAHAMHLREQFLSKIKIPYYIHTQDGVAEIINICFHTLSEQKIAHILSKIYCQQSASCHQQGLSHVLSARNIHPSDIKRSIRLSIGRVTTQAEIDQALHIINTLNS</sequence>
<evidence type="ECO:0000256" key="4">
    <source>
        <dbReference type="ARBA" id="ARBA00022723"/>
    </source>
</evidence>
<evidence type="ECO:0000313" key="10">
    <source>
        <dbReference type="EMBL" id="UTC24252.1"/>
    </source>
</evidence>
<evidence type="ECO:0000256" key="2">
    <source>
        <dbReference type="ARBA" id="ARBA00006490"/>
    </source>
</evidence>
<dbReference type="Gene3D" id="3.40.640.10">
    <property type="entry name" value="Type I PLP-dependent aspartate aminotransferase-like (Major domain)"/>
    <property type="match status" value="1"/>
</dbReference>
<evidence type="ECO:0000256" key="5">
    <source>
        <dbReference type="ARBA" id="ARBA00022898"/>
    </source>
</evidence>
<feature type="domain" description="Aminotransferase class V" evidence="9">
    <location>
        <begin position="2"/>
        <end position="348"/>
    </location>
</feature>
<keyword evidence="4" id="KW-0479">Metal-binding</keyword>
<evidence type="ECO:0000256" key="8">
    <source>
        <dbReference type="ARBA" id="ARBA00050776"/>
    </source>
</evidence>
<evidence type="ECO:0000256" key="7">
    <source>
        <dbReference type="ARBA" id="ARBA00023014"/>
    </source>
</evidence>
<gene>
    <name evidence="10" type="ORF">MMH89_03315</name>
</gene>
<evidence type="ECO:0000259" key="9">
    <source>
        <dbReference type="Pfam" id="PF00266"/>
    </source>
</evidence>
<dbReference type="Proteomes" id="UP001055955">
    <property type="component" value="Chromosome"/>
</dbReference>
<comment type="cofactor">
    <cofactor evidence="1">
        <name>pyridoxal 5'-phosphate</name>
        <dbReference type="ChEBI" id="CHEBI:597326"/>
    </cofactor>
</comment>
<keyword evidence="11" id="KW-1185">Reference proteome</keyword>
<keyword evidence="10" id="KW-0032">Aminotransferase</keyword>
<dbReference type="InterPro" id="IPR015424">
    <property type="entry name" value="PyrdxlP-dep_Trfase"/>
</dbReference>
<organism evidence="10 11">
    <name type="scientific">Candidatus Comchoanobacter bicostacola</name>
    <dbReference type="NCBI Taxonomy" id="2919598"/>
    <lineage>
        <taxon>Bacteria</taxon>
        <taxon>Pseudomonadati</taxon>
        <taxon>Pseudomonadota</taxon>
        <taxon>Gammaproteobacteria</taxon>
        <taxon>Candidatus Comchoanobacterales</taxon>
        <taxon>Candidatus Comchoanobacteraceae</taxon>
        <taxon>Candidatus Comchoanobacter</taxon>
    </lineage>
</organism>
<dbReference type="GO" id="GO:0008483">
    <property type="term" value="F:transaminase activity"/>
    <property type="evidence" value="ECO:0007669"/>
    <property type="project" value="UniProtKB-KW"/>
</dbReference>
<dbReference type="SUPFAM" id="SSF53383">
    <property type="entry name" value="PLP-dependent transferases"/>
    <property type="match status" value="1"/>
</dbReference>
<dbReference type="InterPro" id="IPR000192">
    <property type="entry name" value="Aminotrans_V_dom"/>
</dbReference>
<proteinExistence type="inferred from homology"/>
<evidence type="ECO:0000256" key="3">
    <source>
        <dbReference type="ARBA" id="ARBA00022679"/>
    </source>
</evidence>
<evidence type="ECO:0000256" key="6">
    <source>
        <dbReference type="ARBA" id="ARBA00023004"/>
    </source>
</evidence>
<protein>
    <submittedName>
        <fullName evidence="10">Aminotransferase class V-fold PLP-dependent enzyme</fullName>
    </submittedName>
</protein>
<keyword evidence="6" id="KW-0408">Iron</keyword>
<dbReference type="InterPro" id="IPR015421">
    <property type="entry name" value="PyrdxlP-dep_Trfase_major"/>
</dbReference>
<dbReference type="InterPro" id="IPR015422">
    <property type="entry name" value="PyrdxlP-dep_Trfase_small"/>
</dbReference>
<keyword evidence="5" id="KW-0663">Pyridoxal phosphate</keyword>
<dbReference type="RefSeq" id="WP_258568037.1">
    <property type="nucleotide sequence ID" value="NZ_CP092900.1"/>
</dbReference>
<comment type="similarity">
    <text evidence="2">Belongs to the class-V pyridoxal-phosphate-dependent aminotransferase family. NifS/IscS subfamily.</text>
</comment>
<comment type="catalytic activity">
    <reaction evidence="8">
        <text>(sulfur carrier)-H + L-cysteine = (sulfur carrier)-SH + L-alanine</text>
        <dbReference type="Rhea" id="RHEA:43892"/>
        <dbReference type="Rhea" id="RHEA-COMP:14737"/>
        <dbReference type="Rhea" id="RHEA-COMP:14739"/>
        <dbReference type="ChEBI" id="CHEBI:29917"/>
        <dbReference type="ChEBI" id="CHEBI:35235"/>
        <dbReference type="ChEBI" id="CHEBI:57972"/>
        <dbReference type="ChEBI" id="CHEBI:64428"/>
        <dbReference type="EC" id="2.8.1.7"/>
    </reaction>
</comment>
<accession>A0ABY5DKD0</accession>
<dbReference type="PANTHER" id="PTHR11601">
    <property type="entry name" value="CYSTEINE DESULFURYLASE FAMILY MEMBER"/>
    <property type="match status" value="1"/>
</dbReference>
<reference evidence="10 11" key="1">
    <citation type="journal article" date="2022" name="Nat. Microbiol.">
        <title>The microbiome of a bacterivorous marine choanoflagellate contains a resource-demanding obligate bacterial associate.</title>
        <authorList>
            <person name="Needham D.M."/>
            <person name="Poirier C."/>
            <person name="Bachy C."/>
            <person name="George E.E."/>
            <person name="Wilken S."/>
            <person name="Yung C.C.M."/>
            <person name="Limardo A.J."/>
            <person name="Morando M."/>
            <person name="Sudek L."/>
            <person name="Malmstrom R.R."/>
            <person name="Keeling P.J."/>
            <person name="Santoro A.E."/>
            <person name="Worden A.Z."/>
        </authorList>
    </citation>
    <scope>NUCLEOTIDE SEQUENCE [LARGE SCALE GENOMIC DNA]</scope>
    <source>
        <strain evidence="10 11">Comchoano-1</strain>
    </source>
</reference>
<dbReference type="EMBL" id="CP092900">
    <property type="protein sequence ID" value="UTC24252.1"/>
    <property type="molecule type" value="Genomic_DNA"/>
</dbReference>
<dbReference type="Gene3D" id="3.90.1150.10">
    <property type="entry name" value="Aspartate Aminotransferase, domain 1"/>
    <property type="match status" value="1"/>
</dbReference>
<dbReference type="PANTHER" id="PTHR11601:SF34">
    <property type="entry name" value="CYSTEINE DESULFURASE"/>
    <property type="match status" value="1"/>
</dbReference>
<keyword evidence="7" id="KW-0411">Iron-sulfur</keyword>
<name>A0ABY5DKD0_9GAMM</name>
<evidence type="ECO:0000313" key="11">
    <source>
        <dbReference type="Proteomes" id="UP001055955"/>
    </source>
</evidence>
<dbReference type="Pfam" id="PF00266">
    <property type="entry name" value="Aminotran_5"/>
    <property type="match status" value="1"/>
</dbReference>